<name>A0A9N9RB71_9NEOP</name>
<reference evidence="2" key="1">
    <citation type="submission" date="2021-12" db="EMBL/GenBank/DDBJ databases">
        <authorList>
            <person name="King R."/>
        </authorList>
    </citation>
    <scope>NUCLEOTIDE SEQUENCE</scope>
</reference>
<evidence type="ECO:0000313" key="3">
    <source>
        <dbReference type="Proteomes" id="UP001153714"/>
    </source>
</evidence>
<keyword evidence="1" id="KW-0732">Signal</keyword>
<proteinExistence type="predicted"/>
<gene>
    <name evidence="2" type="ORF">DIATSA_LOCUS10793</name>
</gene>
<feature type="signal peptide" evidence="1">
    <location>
        <begin position="1"/>
        <end position="18"/>
    </location>
</feature>
<feature type="chain" id="PRO_5040432735" evidence="1">
    <location>
        <begin position="19"/>
        <end position="287"/>
    </location>
</feature>
<dbReference type="OrthoDB" id="7435109at2759"/>
<dbReference type="EMBL" id="OU893336">
    <property type="protein sequence ID" value="CAG9793341.1"/>
    <property type="molecule type" value="Genomic_DNA"/>
</dbReference>
<accession>A0A9N9RB71</accession>
<reference evidence="2" key="2">
    <citation type="submission" date="2022-10" db="EMBL/GenBank/DDBJ databases">
        <authorList>
            <consortium name="ENA_rothamsted_submissions"/>
            <consortium name="culmorum"/>
            <person name="King R."/>
        </authorList>
    </citation>
    <scope>NUCLEOTIDE SEQUENCE</scope>
</reference>
<protein>
    <submittedName>
        <fullName evidence="2">Uncharacterized protein</fullName>
    </submittedName>
</protein>
<dbReference type="AlphaFoldDB" id="A0A9N9RB71"/>
<organism evidence="2 3">
    <name type="scientific">Diatraea saccharalis</name>
    <name type="common">sugarcane borer</name>
    <dbReference type="NCBI Taxonomy" id="40085"/>
    <lineage>
        <taxon>Eukaryota</taxon>
        <taxon>Metazoa</taxon>
        <taxon>Ecdysozoa</taxon>
        <taxon>Arthropoda</taxon>
        <taxon>Hexapoda</taxon>
        <taxon>Insecta</taxon>
        <taxon>Pterygota</taxon>
        <taxon>Neoptera</taxon>
        <taxon>Endopterygota</taxon>
        <taxon>Lepidoptera</taxon>
        <taxon>Glossata</taxon>
        <taxon>Ditrysia</taxon>
        <taxon>Pyraloidea</taxon>
        <taxon>Crambidae</taxon>
        <taxon>Crambinae</taxon>
        <taxon>Diatraea</taxon>
    </lineage>
</organism>
<keyword evidence="3" id="KW-1185">Reference proteome</keyword>
<dbReference type="Proteomes" id="UP001153714">
    <property type="component" value="Chromosome 5"/>
</dbReference>
<sequence>MCSYIPVIIFMCFVLSHCVTINWSQEVDIISKKRVELSPLHISGILSDLVVISAPIVQNARYYLYKPSGDAIKLNISRPTYPTPKENIIDDQYNSINIKYAGHVKSILPSDDYVLFNLNSKDKENTNTFEEYADKMNANDFIIGPLKEEDNGNWVLSAYSQDSNGDWIEIFRVITIEIIEYIPPKPRIAKLREGDTFVFSFAHPIAHISSCELKAPKSTFDRFYERNNINMESCGYLIPNITKQDRGTWRIIAVGRIVYGTQVYLDVVNDNTTTLMYQTISDKTESL</sequence>
<evidence type="ECO:0000313" key="2">
    <source>
        <dbReference type="EMBL" id="CAG9793341.1"/>
    </source>
</evidence>
<evidence type="ECO:0000256" key="1">
    <source>
        <dbReference type="SAM" id="SignalP"/>
    </source>
</evidence>